<evidence type="ECO:0000313" key="2">
    <source>
        <dbReference type="EMBL" id="RUM95788.1"/>
    </source>
</evidence>
<proteinExistence type="predicted"/>
<evidence type="ECO:0000259" key="1">
    <source>
        <dbReference type="Pfam" id="PF02538"/>
    </source>
</evidence>
<organism evidence="2 3">
    <name type="scientific">Borborobacter arsenicus</name>
    <dbReference type="NCBI Taxonomy" id="1851146"/>
    <lineage>
        <taxon>Bacteria</taxon>
        <taxon>Pseudomonadati</taxon>
        <taxon>Pseudomonadota</taxon>
        <taxon>Alphaproteobacteria</taxon>
        <taxon>Hyphomicrobiales</taxon>
        <taxon>Phyllobacteriaceae</taxon>
        <taxon>Borborobacter</taxon>
    </lineage>
</organism>
<feature type="domain" description="Hydantoinase B/oxoprolinase" evidence="1">
    <location>
        <begin position="4"/>
        <end position="526"/>
    </location>
</feature>
<dbReference type="GO" id="GO:0006749">
    <property type="term" value="P:glutathione metabolic process"/>
    <property type="evidence" value="ECO:0007669"/>
    <property type="project" value="TreeGrafter"/>
</dbReference>
<gene>
    <name evidence="2" type="ORF">EET67_21070</name>
</gene>
<dbReference type="PANTHER" id="PTHR11365:SF23">
    <property type="entry name" value="HYPOTHETICAL 5-OXOPROLINASE (EUROFUNG)-RELATED"/>
    <property type="match status" value="1"/>
</dbReference>
<dbReference type="InterPro" id="IPR045079">
    <property type="entry name" value="Oxoprolinase-like"/>
</dbReference>
<name>A0A432V118_9HYPH</name>
<protein>
    <submittedName>
        <fullName evidence="2">Hydantoinase B/oxoprolinase family protein</fullName>
    </submittedName>
</protein>
<keyword evidence="3" id="KW-1185">Reference proteome</keyword>
<dbReference type="Pfam" id="PF02538">
    <property type="entry name" value="Hydantoinase_B"/>
    <property type="match status" value="1"/>
</dbReference>
<dbReference type="EMBL" id="RKST01000030">
    <property type="protein sequence ID" value="RUM95788.1"/>
    <property type="molecule type" value="Genomic_DNA"/>
</dbReference>
<dbReference type="PANTHER" id="PTHR11365">
    <property type="entry name" value="5-OXOPROLINASE RELATED"/>
    <property type="match status" value="1"/>
</dbReference>
<dbReference type="RefSeq" id="WP_128625461.1">
    <property type="nucleotide sequence ID" value="NZ_ML133514.1"/>
</dbReference>
<dbReference type="GO" id="GO:0017168">
    <property type="term" value="F:5-oxoprolinase (ATP-hydrolyzing) activity"/>
    <property type="evidence" value="ECO:0007669"/>
    <property type="project" value="TreeGrafter"/>
</dbReference>
<dbReference type="AlphaFoldDB" id="A0A432V118"/>
<evidence type="ECO:0000313" key="3">
    <source>
        <dbReference type="Proteomes" id="UP000281647"/>
    </source>
</evidence>
<dbReference type="GO" id="GO:0005829">
    <property type="term" value="C:cytosol"/>
    <property type="evidence" value="ECO:0007669"/>
    <property type="project" value="TreeGrafter"/>
</dbReference>
<dbReference type="OrthoDB" id="9761586at2"/>
<reference evidence="2 3" key="1">
    <citation type="submission" date="2018-11" db="EMBL/GenBank/DDBJ databases">
        <title>Pseudaminobacter arsenicus sp. nov., an arsenic-resistant bacterium isolated from arsenic-rich aquifers.</title>
        <authorList>
            <person name="Mu Y."/>
        </authorList>
    </citation>
    <scope>NUCLEOTIDE SEQUENCE [LARGE SCALE GENOMIC DNA]</scope>
    <source>
        <strain evidence="2 3">CB3</strain>
    </source>
</reference>
<comment type="caution">
    <text evidence="2">The sequence shown here is derived from an EMBL/GenBank/DDBJ whole genome shotgun (WGS) entry which is preliminary data.</text>
</comment>
<accession>A0A432V118</accession>
<dbReference type="InterPro" id="IPR003692">
    <property type="entry name" value="Hydantoinase_B"/>
</dbReference>
<sequence length="560" mass="59648">MSNDPTLLNIMARALQSASDEMAANLIRSAFSAVVREARDCSTALLDAQGNVVAQAEMIPMQTAALGASFAAAARQLDLSQVGPDHFIIMNDPYSGGQHLNDIILFTPIFHEGELLGWSGSTAHHLDIGGGAAGVNTGATELIQEGLIIPPLLLERSRDWNGGMAERLIFANVRTPVIGMGDVDAQFAANQTGATRVLDLARRYGAPTVRAAMAGALDYSERRMRAAISDIPDGVWTGESFLDGDGLSEDAKPIRIFVTVTIRGAEAEMDFTGTDPQVRSMFNSPLASSVAGAVTALRSILNDTGMPANDGCNRPLRIVIPEGTLLNPRKGAPVRARATAACRALDAVHDALGKIIRGRVPGQGANSTTGFFLAYAPPQGKMAIHLDVLGGGWGGAKDYDGIHATDHVLSSCRLTPTESIEQLNPHVRIEAFGLIQDSWGEGAFNGGMGIFRRYRILTDDVTLSLYSDRFRLRPQGREGACDGMPAHLEVLRDGETIKLGATSTFPLRKGDVVEIRLPGGGGWGAPHMRDREAVARDLEDGMTSVRAAREIYAFEADAPA</sequence>
<dbReference type="Proteomes" id="UP000281647">
    <property type="component" value="Unassembled WGS sequence"/>
</dbReference>